<dbReference type="OrthoDB" id="9808275at2"/>
<organism evidence="6 7">
    <name type="scientific">Lacipirellula limnantheis</name>
    <dbReference type="NCBI Taxonomy" id="2528024"/>
    <lineage>
        <taxon>Bacteria</taxon>
        <taxon>Pseudomonadati</taxon>
        <taxon>Planctomycetota</taxon>
        <taxon>Planctomycetia</taxon>
        <taxon>Pirellulales</taxon>
        <taxon>Lacipirellulaceae</taxon>
        <taxon>Lacipirellula</taxon>
    </lineage>
</organism>
<name>A0A517U160_9BACT</name>
<keyword evidence="6" id="KW-0413">Isomerase</keyword>
<reference evidence="6 7" key="1">
    <citation type="submission" date="2019-02" db="EMBL/GenBank/DDBJ databases">
        <title>Deep-cultivation of Planctomycetes and their phenomic and genomic characterization uncovers novel biology.</title>
        <authorList>
            <person name="Wiegand S."/>
            <person name="Jogler M."/>
            <person name="Boedeker C."/>
            <person name="Pinto D."/>
            <person name="Vollmers J."/>
            <person name="Rivas-Marin E."/>
            <person name="Kohn T."/>
            <person name="Peeters S.H."/>
            <person name="Heuer A."/>
            <person name="Rast P."/>
            <person name="Oberbeckmann S."/>
            <person name="Bunk B."/>
            <person name="Jeske O."/>
            <person name="Meyerdierks A."/>
            <person name="Storesund J.E."/>
            <person name="Kallscheuer N."/>
            <person name="Luecker S."/>
            <person name="Lage O.M."/>
            <person name="Pohl T."/>
            <person name="Merkel B.J."/>
            <person name="Hornburger P."/>
            <person name="Mueller R.-W."/>
            <person name="Bruemmer F."/>
            <person name="Labrenz M."/>
            <person name="Spormann A.M."/>
            <person name="Op den Camp H."/>
            <person name="Overmann J."/>
            <person name="Amann R."/>
            <person name="Jetten M.S.M."/>
            <person name="Mascher T."/>
            <person name="Medema M.H."/>
            <person name="Devos D.P."/>
            <person name="Kaster A.-K."/>
            <person name="Ovreas L."/>
            <person name="Rohde M."/>
            <person name="Galperin M.Y."/>
            <person name="Jogler C."/>
        </authorList>
    </citation>
    <scope>NUCLEOTIDE SEQUENCE [LARGE SCALE GENOMIC DNA]</scope>
    <source>
        <strain evidence="6 7">I41</strain>
    </source>
</reference>
<dbReference type="SUPFAM" id="SSF51182">
    <property type="entry name" value="RmlC-like cupins"/>
    <property type="match status" value="1"/>
</dbReference>
<evidence type="ECO:0000256" key="2">
    <source>
        <dbReference type="ARBA" id="ARBA00022833"/>
    </source>
</evidence>
<keyword evidence="2 3" id="KW-0862">Zinc</keyword>
<dbReference type="GO" id="GO:0005975">
    <property type="term" value="P:carbohydrate metabolic process"/>
    <property type="evidence" value="ECO:0007669"/>
    <property type="project" value="InterPro"/>
</dbReference>
<protein>
    <submittedName>
        <fullName evidence="6">Putative mannose-6-phosphate isomerase GmuF</fullName>
        <ecNumber evidence="6">5.3.1.8</ecNumber>
    </submittedName>
</protein>
<accession>A0A517U160</accession>
<dbReference type="InterPro" id="IPR014628">
    <property type="entry name" value="Man6P_isomerase_Firm_short"/>
</dbReference>
<evidence type="ECO:0000256" key="3">
    <source>
        <dbReference type="PIRSR" id="PIRSR036894-1"/>
    </source>
</evidence>
<evidence type="ECO:0000256" key="1">
    <source>
        <dbReference type="ARBA" id="ARBA00022723"/>
    </source>
</evidence>
<dbReference type="PANTHER" id="PTHR42742">
    <property type="entry name" value="TRANSCRIPTIONAL REPRESSOR MPRA"/>
    <property type="match status" value="1"/>
</dbReference>
<dbReference type="AlphaFoldDB" id="A0A517U160"/>
<dbReference type="GO" id="GO:0004476">
    <property type="term" value="F:mannose-6-phosphate isomerase activity"/>
    <property type="evidence" value="ECO:0007669"/>
    <property type="project" value="UniProtKB-EC"/>
</dbReference>
<dbReference type="InterPro" id="IPR046457">
    <property type="entry name" value="PMI_typeI_cat"/>
</dbReference>
<dbReference type="InterPro" id="IPR011051">
    <property type="entry name" value="RmlC_Cupin_sf"/>
</dbReference>
<dbReference type="InterPro" id="IPR014710">
    <property type="entry name" value="RmlC-like_jellyroll"/>
</dbReference>
<feature type="active site" evidence="4">
    <location>
        <position position="200"/>
    </location>
</feature>
<keyword evidence="7" id="KW-1185">Reference proteome</keyword>
<sequence length="331" mass="34882">MTTACDYLLRFQPIFRRYLWGGRRLGTMLGKAIGPGDDYAESWEIVDHGDDQSVVLNGALSGKTLGDLVREQPAKLLGDGVPATSFPLLFKFLDCNRTLSVQVHPNDEQGAELDPPDLGKTEAWVVLAAEPGSNIYAGLKPGVTAEQLAAAIASGHCESCLHAFAARVGDCVFIPAGTVHALGAGLVIAEIQQASDTTFRLHDWDRVDAAGKPRPLHVEESLATIDYARGPVASQHPQFIASSIERLVACDKFLLDRLKLADGGSATIGGDGSFHLLAVLEGGAAITTQTTSGPREEVLSAGQTALLPAAAGRAKIASQGNLTLLDVSLPR</sequence>
<comment type="cofactor">
    <cofactor evidence="3">
        <name>Zn(2+)</name>
        <dbReference type="ChEBI" id="CHEBI:29105"/>
    </cofactor>
    <text evidence="3">Binds 1 zinc ion per subunit.</text>
</comment>
<evidence type="ECO:0000313" key="6">
    <source>
        <dbReference type="EMBL" id="QDT74355.1"/>
    </source>
</evidence>
<feature type="domain" description="Phosphomannose isomerase type I catalytic" evidence="5">
    <location>
        <begin position="8"/>
        <end position="113"/>
    </location>
</feature>
<feature type="binding site" evidence="3">
    <location>
        <position position="122"/>
    </location>
    <ligand>
        <name>Zn(2+)</name>
        <dbReference type="ChEBI" id="CHEBI:29105"/>
    </ligand>
</feature>
<dbReference type="Proteomes" id="UP000317909">
    <property type="component" value="Chromosome"/>
</dbReference>
<feature type="binding site" evidence="3">
    <location>
        <position position="104"/>
    </location>
    <ligand>
        <name>Zn(2+)</name>
        <dbReference type="ChEBI" id="CHEBI:29105"/>
    </ligand>
</feature>
<evidence type="ECO:0000256" key="4">
    <source>
        <dbReference type="PIRSR" id="PIRSR036894-2"/>
    </source>
</evidence>
<evidence type="ECO:0000313" key="7">
    <source>
        <dbReference type="Proteomes" id="UP000317909"/>
    </source>
</evidence>
<proteinExistence type="predicted"/>
<evidence type="ECO:0000259" key="5">
    <source>
        <dbReference type="Pfam" id="PF20511"/>
    </source>
</evidence>
<dbReference type="KEGG" id="llh:I41_35500"/>
<dbReference type="GO" id="GO:0008270">
    <property type="term" value="F:zinc ion binding"/>
    <property type="evidence" value="ECO:0007669"/>
    <property type="project" value="InterPro"/>
</dbReference>
<dbReference type="PIRSF" id="PIRSF036894">
    <property type="entry name" value="PMI_Firm_short"/>
    <property type="match status" value="1"/>
</dbReference>
<dbReference type="InterPro" id="IPR051804">
    <property type="entry name" value="Carb_Metab_Reg_Kinase/Isom"/>
</dbReference>
<dbReference type="RefSeq" id="WP_145434113.1">
    <property type="nucleotide sequence ID" value="NZ_CP036339.1"/>
</dbReference>
<feature type="binding site" evidence="3">
    <location>
        <position position="180"/>
    </location>
    <ligand>
        <name>Zn(2+)</name>
        <dbReference type="ChEBI" id="CHEBI:29105"/>
    </ligand>
</feature>
<gene>
    <name evidence="6" type="primary">gmuF</name>
    <name evidence="6" type="ORF">I41_35500</name>
</gene>
<keyword evidence="1 3" id="KW-0479">Metal-binding</keyword>
<dbReference type="PANTHER" id="PTHR42742:SF3">
    <property type="entry name" value="FRUCTOKINASE"/>
    <property type="match status" value="1"/>
</dbReference>
<dbReference type="Pfam" id="PF20511">
    <property type="entry name" value="PMI_typeI_cat"/>
    <property type="match status" value="1"/>
</dbReference>
<dbReference type="Gene3D" id="2.60.120.10">
    <property type="entry name" value="Jelly Rolls"/>
    <property type="match status" value="2"/>
</dbReference>
<dbReference type="EMBL" id="CP036339">
    <property type="protein sequence ID" value="QDT74355.1"/>
    <property type="molecule type" value="Genomic_DNA"/>
</dbReference>
<dbReference type="CDD" id="cd07010">
    <property type="entry name" value="cupin_PMI_type_I_N_bac"/>
    <property type="match status" value="1"/>
</dbReference>
<dbReference type="EC" id="5.3.1.8" evidence="6"/>